<feature type="compositionally biased region" description="Basic residues" evidence="1">
    <location>
        <begin position="35"/>
        <end position="45"/>
    </location>
</feature>
<dbReference type="OrthoDB" id="2142961at2759"/>
<evidence type="ECO:0000313" key="3">
    <source>
        <dbReference type="Proteomes" id="UP000504638"/>
    </source>
</evidence>
<dbReference type="InterPro" id="IPR028322">
    <property type="entry name" value="PNRC-like_rgn"/>
</dbReference>
<evidence type="ECO:0000256" key="1">
    <source>
        <dbReference type="SAM" id="MobiDB-lite"/>
    </source>
</evidence>
<evidence type="ECO:0000313" key="4">
    <source>
        <dbReference type="RefSeq" id="XP_033530886.1"/>
    </source>
</evidence>
<feature type="compositionally biased region" description="Polar residues" evidence="1">
    <location>
        <begin position="80"/>
        <end position="90"/>
    </location>
</feature>
<feature type="compositionally biased region" description="Polar residues" evidence="1">
    <location>
        <begin position="285"/>
        <end position="297"/>
    </location>
</feature>
<feature type="region of interest" description="Disordered" evidence="1">
    <location>
        <begin position="281"/>
        <end position="514"/>
    </location>
</feature>
<dbReference type="Pfam" id="PF15365">
    <property type="entry name" value="PNRC"/>
    <property type="match status" value="1"/>
</dbReference>
<feature type="compositionally biased region" description="Low complexity" evidence="1">
    <location>
        <begin position="490"/>
        <end position="500"/>
    </location>
</feature>
<name>A0A6G1FTP5_9PEZI</name>
<feature type="compositionally biased region" description="Polar residues" evidence="1">
    <location>
        <begin position="220"/>
        <end position="232"/>
    </location>
</feature>
<feature type="compositionally biased region" description="Basic and acidic residues" evidence="1">
    <location>
        <begin position="501"/>
        <end position="512"/>
    </location>
</feature>
<feature type="region of interest" description="Disordered" evidence="1">
    <location>
        <begin position="1"/>
        <end position="192"/>
    </location>
</feature>
<feature type="compositionally biased region" description="Polar residues" evidence="1">
    <location>
        <begin position="164"/>
        <end position="173"/>
    </location>
</feature>
<dbReference type="GeneID" id="54422093"/>
<dbReference type="GO" id="GO:0016071">
    <property type="term" value="P:mRNA metabolic process"/>
    <property type="evidence" value="ECO:0007669"/>
    <property type="project" value="UniProtKB-ARBA"/>
</dbReference>
<keyword evidence="3" id="KW-1185">Reference proteome</keyword>
<dbReference type="RefSeq" id="XP_033530886.1">
    <property type="nucleotide sequence ID" value="XM_033681523.1"/>
</dbReference>
<gene>
    <name evidence="2 4" type="ORF">P152DRAFT_476606</name>
</gene>
<reference evidence="4" key="3">
    <citation type="submission" date="2025-04" db="UniProtKB">
        <authorList>
            <consortium name="RefSeq"/>
        </authorList>
    </citation>
    <scope>IDENTIFICATION</scope>
    <source>
        <strain evidence="4">CBS 781.70</strain>
    </source>
</reference>
<evidence type="ECO:0000313" key="2">
    <source>
        <dbReference type="EMBL" id="KAF1809255.1"/>
    </source>
</evidence>
<feature type="region of interest" description="Disordered" evidence="1">
    <location>
        <begin position="215"/>
        <end position="269"/>
    </location>
</feature>
<dbReference type="EMBL" id="ML975174">
    <property type="protein sequence ID" value="KAF1809255.1"/>
    <property type="molecule type" value="Genomic_DNA"/>
</dbReference>
<organism evidence="2">
    <name type="scientific">Eremomyces bilateralis CBS 781.70</name>
    <dbReference type="NCBI Taxonomy" id="1392243"/>
    <lineage>
        <taxon>Eukaryota</taxon>
        <taxon>Fungi</taxon>
        <taxon>Dikarya</taxon>
        <taxon>Ascomycota</taxon>
        <taxon>Pezizomycotina</taxon>
        <taxon>Dothideomycetes</taxon>
        <taxon>Dothideomycetes incertae sedis</taxon>
        <taxon>Eremomycetales</taxon>
        <taxon>Eremomycetaceae</taxon>
        <taxon>Eremomyces</taxon>
    </lineage>
</organism>
<sequence>MQPSIPQGQDSKRPAQARPRATSVGTIEPKPSTHSPKKHGPRPPKNRNPQSNKKQHAPPVWEDAINRDEIGDFGPDGQFIDSSTATNNAATHGRPANNKPPKKYGKRKDPAAWQDTQVTKEETGYFSADGRYIDPSAHATEQAAVSDSAAMAPNPRKKPIKHVNGQSSIDLSSPSKGAGPADPKKKPLFTPAKAQAYAGPGFHASPAASALPIPKFFSKSVPNGGQNGLQSRLDSETEQAEAEAPMETIEIPIAGPANPGKAVPSEESPLDFFFNAARKERANGRSVSGLPTPTSTEPLARQSEPPKNHYAAIYGGNLRNHARHASHGSNNKEMFMMELDGANTAVDSPSRPAPQPKPHNNSVRSIPPIPYPRAKYSGSPSHELPARNPSPLASPPPSVSHGLPTRAPEQPPFYRGTPHLPRSASGPSTPSPSTTPQNPQLPPNGSSPYHYGNRNLSPLFKAAAAPGPTSPPTNSKRTSLLRNVALPTVDHSPSRPSRPAAPDRRSDDEIRRISTQYLEQQCNRDAPDMPPIDLAAVARKEPIELGESSPTKAQGEGTRDIRRLEESLRKMLDLKK</sequence>
<reference evidence="4" key="2">
    <citation type="submission" date="2020-04" db="EMBL/GenBank/DDBJ databases">
        <authorList>
            <consortium name="NCBI Genome Project"/>
        </authorList>
    </citation>
    <scope>NUCLEOTIDE SEQUENCE</scope>
    <source>
        <strain evidence="4">CBS 781.70</strain>
    </source>
</reference>
<feature type="compositionally biased region" description="Low complexity" evidence="1">
    <location>
        <begin position="427"/>
        <end position="438"/>
    </location>
</feature>
<dbReference type="AlphaFoldDB" id="A0A6G1FTP5"/>
<proteinExistence type="predicted"/>
<protein>
    <submittedName>
        <fullName evidence="2 4">Uncharacterized protein</fullName>
    </submittedName>
</protein>
<accession>A0A6G1FTP5</accession>
<feature type="region of interest" description="Disordered" evidence="1">
    <location>
        <begin position="541"/>
        <end position="561"/>
    </location>
</feature>
<reference evidence="2 4" key="1">
    <citation type="submission" date="2020-01" db="EMBL/GenBank/DDBJ databases">
        <authorList>
            <consortium name="DOE Joint Genome Institute"/>
            <person name="Haridas S."/>
            <person name="Albert R."/>
            <person name="Binder M."/>
            <person name="Bloem J."/>
            <person name="Labutti K."/>
            <person name="Salamov A."/>
            <person name="Andreopoulos B."/>
            <person name="Baker S.E."/>
            <person name="Barry K."/>
            <person name="Bills G."/>
            <person name="Bluhm B.H."/>
            <person name="Cannon C."/>
            <person name="Castanera R."/>
            <person name="Culley D.E."/>
            <person name="Daum C."/>
            <person name="Ezra D."/>
            <person name="Gonzalez J.B."/>
            <person name="Henrissat B."/>
            <person name="Kuo A."/>
            <person name="Liang C."/>
            <person name="Lipzen A."/>
            <person name="Lutzoni F."/>
            <person name="Magnuson J."/>
            <person name="Mondo S."/>
            <person name="Nolan M."/>
            <person name="Ohm R."/>
            <person name="Pangilinan J."/>
            <person name="Park H.-J."/>
            <person name="Ramirez L."/>
            <person name="Alfaro M."/>
            <person name="Sun H."/>
            <person name="Tritt A."/>
            <person name="Yoshinaga Y."/>
            <person name="Zwiers L.-H."/>
            <person name="Turgeon B.G."/>
            <person name="Goodwin S.B."/>
            <person name="Spatafora J.W."/>
            <person name="Crous P.W."/>
            <person name="Grigoriev I.V."/>
        </authorList>
    </citation>
    <scope>NUCLEOTIDE SEQUENCE</scope>
    <source>
        <strain evidence="2 4">CBS 781.70</strain>
    </source>
</reference>
<dbReference type="Proteomes" id="UP000504638">
    <property type="component" value="Unplaced"/>
</dbReference>